<dbReference type="Pfam" id="PF10070">
    <property type="entry name" value="DabA"/>
    <property type="match status" value="1"/>
</dbReference>
<dbReference type="HAMAP" id="MF_01871">
    <property type="entry name" value="DabA"/>
    <property type="match status" value="1"/>
</dbReference>
<reference evidence="8 9" key="1">
    <citation type="submission" date="2019-03" db="EMBL/GenBank/DDBJ databases">
        <title>Genomics of glacier-inhabiting Cryobacterium strains.</title>
        <authorList>
            <person name="Liu Q."/>
            <person name="Xin Y.-H."/>
        </authorList>
    </citation>
    <scope>NUCLEOTIDE SEQUENCE [LARGE SCALE GENOMIC DNA]</scope>
    <source>
        <strain evidence="8 9">MDT1-3</strain>
    </source>
</reference>
<sequence>MAGPTGNALATGDRSHRRRHLGAHRVDSCCPSVARCGIVARKPGSATVRGADRRSGVGKHSVDPLLRDHSPRGKFRDHGIGIRIHGPDHLVRSRPGIWASRRSGERLVAAHPGGRIDRPSTGAAQSAGKRCHSSPLCARPRRRNTDHAHNAAIDRTSDRSSVMSLGVRAAVTRATRTVVPMWPLSSFIAVNPLGAHESEDFAISGVTRPRNAYLADYASGRISGADLVAAVLHRVPELAGAGNVTLGGRVWTAAELVASELVHADHHGRTTPPPPSPDPVDELVSIWIAAYLDPHPLWEMPDRDQGLWAAWTTMTRYDPRLPKMARKRLRDIPRTADEALAQALARLDPSGSRTEAILRQEALGLPGWVAHIKWRAEHVGDINLTSYLAIRLTLRWALDLPLPLAVKKPELGSATVWERAGTIIPALAEDSASPDTLARVARILTLHPPHLHASTWQSAYEEHYRLQLVATLSPTTTRDLQSAVQLVMCIDPRSEGMRRHLEADLEIETYGFAGFFGVPIRFASYQARGTIDSLPALIAPRHAVTETTNDLPRARRRTNALRFRDALAAGVHASETTPAAPFALAETLGWFFGAGALLRTLWPGTIRARERLHRQATPALSTEVTIADAFTLEERASLAETAIRMMGLDRFAPLVVLAGHGSSSANNLYQSALDCGACGGNPGAANARAATAIFNDPQVRRILAGRGLAIPETTVFVAAEHNTVSDRIDILDRHLLPESHIDVLNEFIGTQRIAADLLVRERSSELPGASGHSLARLRRRAHDWAEVYPELGLAGNAAMIIGPRAMTRGVNLERRVFLHSYVPELDPDGSALETIMTAPLVVAQWINHQYYFSTVDQNRWGAGTKTIHNAIGTIGVLAGHGGDLKSGLPLQSVAVGNTNLHEPMRLTVLIQAPLDRIGTIISRNQVLRDLFDNNWIALTARDSQHSPWHRYGTYGWHTDTELGQTTEGD</sequence>
<dbReference type="GO" id="GO:0008270">
    <property type="term" value="F:zinc ion binding"/>
    <property type="evidence" value="ECO:0007669"/>
    <property type="project" value="UniProtKB-UniRule"/>
</dbReference>
<keyword evidence="1 6" id="KW-0813">Transport</keyword>
<comment type="cofactor">
    <cofactor evidence="6">
        <name>Zn(2+)</name>
        <dbReference type="ChEBI" id="CHEBI:29105"/>
    </cofactor>
</comment>
<evidence type="ECO:0000256" key="6">
    <source>
        <dbReference type="HAMAP-Rule" id="MF_01871"/>
    </source>
</evidence>
<evidence type="ECO:0000256" key="1">
    <source>
        <dbReference type="ARBA" id="ARBA00022448"/>
    </source>
</evidence>
<evidence type="ECO:0000256" key="5">
    <source>
        <dbReference type="ARBA" id="ARBA00023136"/>
    </source>
</evidence>
<keyword evidence="2 6" id="KW-1003">Cell membrane</keyword>
<feature type="region of interest" description="Disordered" evidence="7">
    <location>
        <begin position="47"/>
        <end position="81"/>
    </location>
</feature>
<keyword evidence="5 6" id="KW-0472">Membrane</keyword>
<dbReference type="EMBL" id="SOFP01000010">
    <property type="protein sequence ID" value="TFC19746.1"/>
    <property type="molecule type" value="Genomic_DNA"/>
</dbReference>
<comment type="function">
    <text evidence="6">Part of an energy-coupled inorganic carbon pump.</text>
</comment>
<comment type="caution">
    <text evidence="8">The sequence shown here is derived from an EMBL/GenBank/DDBJ whole genome shotgun (WGS) entry which is preliminary data.</text>
</comment>
<feature type="binding site" evidence="6">
    <location>
        <position position="489"/>
    </location>
    <ligand>
        <name>Zn(2+)</name>
        <dbReference type="ChEBI" id="CHEBI:29105"/>
    </ligand>
</feature>
<protein>
    <recommendedName>
        <fullName evidence="6">Probable inorganic carbon transporter subunit DabA</fullName>
    </recommendedName>
</protein>
<dbReference type="PANTHER" id="PTHR38344">
    <property type="entry name" value="UPF0753 PROTEIN AQ_863"/>
    <property type="match status" value="1"/>
</dbReference>
<evidence type="ECO:0000256" key="7">
    <source>
        <dbReference type="SAM" id="MobiDB-lite"/>
    </source>
</evidence>
<dbReference type="Proteomes" id="UP000298412">
    <property type="component" value="Unassembled WGS sequence"/>
</dbReference>
<accession>A0A4R8WXN8</accession>
<organism evidence="8 9">
    <name type="scientific">Cryobacterium algoritolerans</name>
    <dbReference type="NCBI Taxonomy" id="1259184"/>
    <lineage>
        <taxon>Bacteria</taxon>
        <taxon>Bacillati</taxon>
        <taxon>Actinomycetota</taxon>
        <taxon>Actinomycetes</taxon>
        <taxon>Micrococcales</taxon>
        <taxon>Microbacteriaceae</taxon>
        <taxon>Cryobacterium</taxon>
    </lineage>
</organism>
<comment type="similarity">
    <text evidence="6">Belongs to the inorganic carbon transporter (TC 9.A.2) DabA family.</text>
</comment>
<feature type="binding site" evidence="6">
    <location>
        <position position="660"/>
    </location>
    <ligand>
        <name>Zn(2+)</name>
        <dbReference type="ChEBI" id="CHEBI:29105"/>
    </ligand>
</feature>
<evidence type="ECO:0000313" key="9">
    <source>
        <dbReference type="Proteomes" id="UP000298412"/>
    </source>
</evidence>
<feature type="compositionally biased region" description="Basic and acidic residues" evidence="7">
    <location>
        <begin position="50"/>
        <end position="81"/>
    </location>
</feature>
<dbReference type="OrthoDB" id="9805101at2"/>
<comment type="subunit">
    <text evidence="6">Forms a complex with DabB.</text>
</comment>
<dbReference type="GO" id="GO:0005886">
    <property type="term" value="C:plasma membrane"/>
    <property type="evidence" value="ECO:0007669"/>
    <property type="project" value="UniProtKB-SubCell"/>
</dbReference>
<keyword evidence="9" id="KW-1185">Reference proteome</keyword>
<keyword evidence="4 6" id="KW-0862">Zinc</keyword>
<feature type="binding site" evidence="6">
    <location>
        <position position="491"/>
    </location>
    <ligand>
        <name>Zn(2+)</name>
        <dbReference type="ChEBI" id="CHEBI:29105"/>
    </ligand>
</feature>
<feature type="region of interest" description="Disordered" evidence="7">
    <location>
        <begin position="1"/>
        <end position="20"/>
    </location>
</feature>
<dbReference type="PANTHER" id="PTHR38344:SF1">
    <property type="entry name" value="INORGANIC CARBON TRANSPORTER SUBUNIT DABA-RELATED"/>
    <property type="match status" value="1"/>
</dbReference>
<evidence type="ECO:0000313" key="8">
    <source>
        <dbReference type="EMBL" id="TFC19746.1"/>
    </source>
</evidence>
<evidence type="ECO:0000256" key="4">
    <source>
        <dbReference type="ARBA" id="ARBA00022833"/>
    </source>
</evidence>
<keyword evidence="3 6" id="KW-0479">Metal-binding</keyword>
<evidence type="ECO:0000256" key="3">
    <source>
        <dbReference type="ARBA" id="ARBA00022723"/>
    </source>
</evidence>
<dbReference type="AlphaFoldDB" id="A0A4R8WXN8"/>
<name>A0A4R8WXN8_9MICO</name>
<gene>
    <name evidence="6" type="primary">dabA</name>
    <name evidence="8" type="ORF">E3O19_01945</name>
</gene>
<comment type="subcellular location">
    <subcellularLocation>
        <location evidence="6">Cell membrane</location>
        <topology evidence="6">Peripheral membrane protein</topology>
    </subcellularLocation>
</comment>
<feature type="binding site" evidence="6">
    <location>
        <position position="675"/>
    </location>
    <ligand>
        <name>Zn(2+)</name>
        <dbReference type="ChEBI" id="CHEBI:29105"/>
    </ligand>
</feature>
<feature type="region of interest" description="Disordered" evidence="7">
    <location>
        <begin position="111"/>
        <end position="157"/>
    </location>
</feature>
<dbReference type="InterPro" id="IPR018752">
    <property type="entry name" value="DabA"/>
</dbReference>
<proteinExistence type="inferred from homology"/>
<evidence type="ECO:0000256" key="2">
    <source>
        <dbReference type="ARBA" id="ARBA00022475"/>
    </source>
</evidence>